<accession>A0A4R3SYJ9</accession>
<dbReference type="RefSeq" id="WP_008689978.1">
    <property type="nucleotide sequence ID" value="NZ_AP024510.1"/>
</dbReference>
<dbReference type="AlphaFoldDB" id="A0A4R3SYJ9"/>
<protein>
    <submittedName>
        <fullName evidence="1">BadM/Rrf2 family transcriptional regulator</fullName>
    </submittedName>
</protein>
<comment type="caution">
    <text evidence="1">The sequence shown here is derived from an EMBL/GenBank/DDBJ whole genome shotgun (WGS) entry which is preliminary data.</text>
</comment>
<gene>
    <name evidence="1" type="ORF">EDD61_12717</name>
</gene>
<dbReference type="InterPro" id="IPR036390">
    <property type="entry name" value="WH_DNA-bd_sf"/>
</dbReference>
<dbReference type="Pfam" id="PF02082">
    <property type="entry name" value="Rrf2"/>
    <property type="match status" value="1"/>
</dbReference>
<dbReference type="GO" id="GO:0003700">
    <property type="term" value="F:DNA-binding transcription factor activity"/>
    <property type="evidence" value="ECO:0007669"/>
    <property type="project" value="TreeGrafter"/>
</dbReference>
<dbReference type="Proteomes" id="UP000295773">
    <property type="component" value="Unassembled WGS sequence"/>
</dbReference>
<dbReference type="InterPro" id="IPR030489">
    <property type="entry name" value="TR_Rrf2-type_CS"/>
</dbReference>
<keyword evidence="2" id="KW-1185">Reference proteome</keyword>
<dbReference type="GO" id="GO:0005829">
    <property type="term" value="C:cytosol"/>
    <property type="evidence" value="ECO:0007669"/>
    <property type="project" value="TreeGrafter"/>
</dbReference>
<name>A0A4R3SYJ9_9FIRM</name>
<dbReference type="EMBL" id="SMBP01000027">
    <property type="protein sequence ID" value="TCU53679.1"/>
    <property type="molecule type" value="Genomic_DNA"/>
</dbReference>
<sequence length="148" mass="16850">MPSEFIIAVHAMAYLRKHPRLISSEELAENICVNPVRVRKVMAKLKAYGLIDTKQGLSGGYSFSIQNETVTLSQIYDALQMRIFHSNWRSGNAHLKCIVSSGMAQVMDDLYETMEATCYEKLKAISICDVVKELEQLYALKENTNERR</sequence>
<dbReference type="PANTHER" id="PTHR33221:SF15">
    <property type="entry name" value="HTH-TYPE TRANSCRIPTIONAL REGULATOR YWGB-RELATED"/>
    <property type="match status" value="1"/>
</dbReference>
<dbReference type="PANTHER" id="PTHR33221">
    <property type="entry name" value="WINGED HELIX-TURN-HELIX TRANSCRIPTIONAL REGULATOR, RRF2 FAMILY"/>
    <property type="match status" value="1"/>
</dbReference>
<proteinExistence type="predicted"/>
<dbReference type="InterPro" id="IPR000944">
    <property type="entry name" value="Tscrpt_reg_Rrf2"/>
</dbReference>
<dbReference type="InterPro" id="IPR036388">
    <property type="entry name" value="WH-like_DNA-bd_sf"/>
</dbReference>
<dbReference type="PROSITE" id="PS01332">
    <property type="entry name" value="HTH_RRF2_1"/>
    <property type="match status" value="1"/>
</dbReference>
<dbReference type="SUPFAM" id="SSF46785">
    <property type="entry name" value="Winged helix' DNA-binding domain"/>
    <property type="match status" value="1"/>
</dbReference>
<evidence type="ECO:0000313" key="2">
    <source>
        <dbReference type="Proteomes" id="UP000295773"/>
    </source>
</evidence>
<dbReference type="GeneID" id="73794698"/>
<dbReference type="PROSITE" id="PS51197">
    <property type="entry name" value="HTH_RRF2_2"/>
    <property type="match status" value="1"/>
</dbReference>
<reference evidence="1 2" key="1">
    <citation type="submission" date="2019-03" db="EMBL/GenBank/DDBJ databases">
        <title>Genomic Encyclopedia of Type Strains, Phase IV (KMG-IV): sequencing the most valuable type-strain genomes for metagenomic binning, comparative biology and taxonomic classification.</title>
        <authorList>
            <person name="Goeker M."/>
        </authorList>
    </citation>
    <scope>NUCLEOTIDE SEQUENCE [LARGE SCALE GENOMIC DNA]</scope>
    <source>
        <strain evidence="1 2">DSM 29481</strain>
    </source>
</reference>
<dbReference type="Gene3D" id="1.10.10.10">
    <property type="entry name" value="Winged helix-like DNA-binding domain superfamily/Winged helix DNA-binding domain"/>
    <property type="match status" value="1"/>
</dbReference>
<evidence type="ECO:0000313" key="1">
    <source>
        <dbReference type="EMBL" id="TCU53679.1"/>
    </source>
</evidence>
<organism evidence="1 2">
    <name type="scientific">Longicatena caecimuris</name>
    <dbReference type="NCBI Taxonomy" id="1796635"/>
    <lineage>
        <taxon>Bacteria</taxon>
        <taxon>Bacillati</taxon>
        <taxon>Bacillota</taxon>
        <taxon>Erysipelotrichia</taxon>
        <taxon>Erysipelotrichales</taxon>
        <taxon>Erysipelotrichaceae</taxon>
        <taxon>Longicatena</taxon>
    </lineage>
</organism>